<feature type="signal peptide" evidence="1">
    <location>
        <begin position="1"/>
        <end position="24"/>
    </location>
</feature>
<name>A0A653TK73_BACAB</name>
<dbReference type="Proteomes" id="UP000433089">
    <property type="component" value="Unassembled WGS sequence"/>
</dbReference>
<protein>
    <submittedName>
        <fullName evidence="2">Uncharacterized protein</fullName>
    </submittedName>
</protein>
<dbReference type="AlphaFoldDB" id="A0A653TK73"/>
<accession>A0A653TK73</accession>
<organism evidence="2 3">
    <name type="scientific">Bacillus altitudinis</name>
    <dbReference type="NCBI Taxonomy" id="293387"/>
    <lineage>
        <taxon>Bacteria</taxon>
        <taxon>Bacillati</taxon>
        <taxon>Bacillota</taxon>
        <taxon>Bacilli</taxon>
        <taxon>Bacillales</taxon>
        <taxon>Bacillaceae</taxon>
        <taxon>Bacillus</taxon>
    </lineage>
</organism>
<gene>
    <name evidence="2" type="ORF">BACI348_41610</name>
</gene>
<keyword evidence="1" id="KW-0732">Signal</keyword>
<proteinExistence type="predicted"/>
<evidence type="ECO:0000256" key="1">
    <source>
        <dbReference type="SAM" id="SignalP"/>
    </source>
</evidence>
<sequence length="193" mass="21597">MKNKVILVVLSFILCFSAVTPVYAESVTSQDSELVVSDQLIEQVYEDTGIDVSNADVSNFNKEFDFLLNDPVFIELEETLALQSQNVELKEDSVTGQWIPVVAAALRLLISQVGKKGMQKGWKVARPYVQKALKAPQNYIIDGPGSGGRIIQVRSKKTKKPLFRLDYAPIKHGRPAVLHYHVPPNLKDHHVIF</sequence>
<evidence type="ECO:0000313" key="3">
    <source>
        <dbReference type="Proteomes" id="UP000433089"/>
    </source>
</evidence>
<dbReference type="RefSeq" id="WP_159159816.1">
    <property type="nucleotide sequence ID" value="NZ_CP128109.1"/>
</dbReference>
<evidence type="ECO:0000313" key="2">
    <source>
        <dbReference type="EMBL" id="VXB81001.1"/>
    </source>
</evidence>
<feature type="chain" id="PRO_5024915498" evidence="1">
    <location>
        <begin position="25"/>
        <end position="193"/>
    </location>
</feature>
<dbReference type="EMBL" id="CABWLH010000009">
    <property type="protein sequence ID" value="VXB81001.1"/>
    <property type="molecule type" value="Genomic_DNA"/>
</dbReference>
<reference evidence="2 3" key="1">
    <citation type="submission" date="2019-10" db="EMBL/GenBank/DDBJ databases">
        <authorList>
            <person name="Karimi E."/>
        </authorList>
    </citation>
    <scope>NUCLEOTIDE SEQUENCE [LARGE SCALE GENOMIC DNA]</scope>
    <source>
        <strain evidence="2">Bacillus sp. 348</strain>
    </source>
</reference>